<protein>
    <submittedName>
        <fullName evidence="1">Uncharacterized protein</fullName>
    </submittedName>
</protein>
<accession>A0A7J5X786</accession>
<dbReference type="AlphaFoldDB" id="A0A7J5X786"/>
<evidence type="ECO:0000313" key="1">
    <source>
        <dbReference type="EMBL" id="KAF3832499.1"/>
    </source>
</evidence>
<dbReference type="EMBL" id="JAAKFY010000027">
    <property type="protein sequence ID" value="KAF3832499.1"/>
    <property type="molecule type" value="Genomic_DNA"/>
</dbReference>
<dbReference type="Proteomes" id="UP000518266">
    <property type="component" value="Unassembled WGS sequence"/>
</dbReference>
<name>A0A7J5X786_DISMA</name>
<proteinExistence type="predicted"/>
<sequence>MVPNISQSLYSAIALTGRCDVGTGADRAAAAGPTLAPDQNILSLRTHSVFLTVDPTVQVHNHNPP</sequence>
<keyword evidence="2" id="KW-1185">Reference proteome</keyword>
<organism evidence="1 2">
    <name type="scientific">Dissostichus mawsoni</name>
    <name type="common">Antarctic cod</name>
    <dbReference type="NCBI Taxonomy" id="36200"/>
    <lineage>
        <taxon>Eukaryota</taxon>
        <taxon>Metazoa</taxon>
        <taxon>Chordata</taxon>
        <taxon>Craniata</taxon>
        <taxon>Vertebrata</taxon>
        <taxon>Euteleostomi</taxon>
        <taxon>Actinopterygii</taxon>
        <taxon>Neopterygii</taxon>
        <taxon>Teleostei</taxon>
        <taxon>Neoteleostei</taxon>
        <taxon>Acanthomorphata</taxon>
        <taxon>Eupercaria</taxon>
        <taxon>Perciformes</taxon>
        <taxon>Notothenioidei</taxon>
        <taxon>Nototheniidae</taxon>
        <taxon>Dissostichus</taxon>
    </lineage>
</organism>
<gene>
    <name evidence="1" type="ORF">F7725_026164</name>
</gene>
<reference evidence="1 2" key="1">
    <citation type="submission" date="2020-03" db="EMBL/GenBank/DDBJ databases">
        <title>Dissostichus mawsoni Genome sequencing and assembly.</title>
        <authorList>
            <person name="Park H."/>
        </authorList>
    </citation>
    <scope>NUCLEOTIDE SEQUENCE [LARGE SCALE GENOMIC DNA]</scope>
    <source>
        <strain evidence="1">DM0001</strain>
        <tissue evidence="1">Muscle</tissue>
    </source>
</reference>
<comment type="caution">
    <text evidence="1">The sequence shown here is derived from an EMBL/GenBank/DDBJ whole genome shotgun (WGS) entry which is preliminary data.</text>
</comment>
<evidence type="ECO:0000313" key="2">
    <source>
        <dbReference type="Proteomes" id="UP000518266"/>
    </source>
</evidence>